<dbReference type="PROSITE" id="PS50801">
    <property type="entry name" value="STAS"/>
    <property type="match status" value="1"/>
</dbReference>
<dbReference type="Gene3D" id="3.30.750.24">
    <property type="entry name" value="STAS domain"/>
    <property type="match status" value="1"/>
</dbReference>
<name>A0ABY8W834_9ACTN</name>
<dbReference type="InterPro" id="IPR058548">
    <property type="entry name" value="MlaB-like_STAS"/>
</dbReference>
<dbReference type="SUPFAM" id="SSF52091">
    <property type="entry name" value="SpoIIaa-like"/>
    <property type="match status" value="1"/>
</dbReference>
<dbReference type="RefSeq" id="WP_284914303.1">
    <property type="nucleotide sequence ID" value="NZ_CP126980.1"/>
</dbReference>
<reference evidence="2 3" key="1">
    <citation type="submission" date="2023-06" db="EMBL/GenBank/DDBJ databases">
        <authorList>
            <person name="Yushchuk O."/>
            <person name="Binda E."/>
            <person name="Ruckert-Reed C."/>
            <person name="Fedorenko V."/>
            <person name="Kalinowski J."/>
            <person name="Marinelli F."/>
        </authorList>
    </citation>
    <scope>NUCLEOTIDE SEQUENCE [LARGE SCALE GENOMIC DNA]</scope>
    <source>
        <strain evidence="2 3">NRRL 3884</strain>
    </source>
</reference>
<proteinExistence type="predicted"/>
<dbReference type="InterPro" id="IPR036513">
    <property type="entry name" value="STAS_dom_sf"/>
</dbReference>
<gene>
    <name evidence="2" type="ORF">ACTOB_005061</name>
</gene>
<dbReference type="Proteomes" id="UP001240150">
    <property type="component" value="Chromosome"/>
</dbReference>
<dbReference type="Pfam" id="PF13466">
    <property type="entry name" value="STAS_2"/>
    <property type="match status" value="1"/>
</dbReference>
<dbReference type="InterPro" id="IPR002645">
    <property type="entry name" value="STAS_dom"/>
</dbReference>
<evidence type="ECO:0000313" key="2">
    <source>
        <dbReference type="EMBL" id="WIM93095.1"/>
    </source>
</evidence>
<evidence type="ECO:0000259" key="1">
    <source>
        <dbReference type="PROSITE" id="PS50801"/>
    </source>
</evidence>
<keyword evidence="3" id="KW-1185">Reference proteome</keyword>
<feature type="domain" description="STAS" evidence="1">
    <location>
        <begin position="32"/>
        <end position="126"/>
    </location>
</feature>
<dbReference type="EMBL" id="CP126980">
    <property type="protein sequence ID" value="WIM93095.1"/>
    <property type="molecule type" value="Genomic_DNA"/>
</dbReference>
<protein>
    <submittedName>
        <fullName evidence="2">STAS domain-containing protein</fullName>
    </submittedName>
</protein>
<dbReference type="CDD" id="cd07043">
    <property type="entry name" value="STAS_anti-anti-sigma_factors"/>
    <property type="match status" value="1"/>
</dbReference>
<accession>A0ABY8W834</accession>
<evidence type="ECO:0000313" key="3">
    <source>
        <dbReference type="Proteomes" id="UP001240150"/>
    </source>
</evidence>
<sequence>MSSGYRASLDVSGQCRLQVCRVATGPGAPLRLVLSGELDRREAGGLVDRVTTLLREHPGRALEFDAGPLTFVDSGGIRALEACFELAEAAGSRLSITAVCPIVHQVLCITDVVKLFGDPGQVMDGP</sequence>
<organism evidence="2 3">
    <name type="scientific">Actinoplanes oblitus</name>
    <dbReference type="NCBI Taxonomy" id="3040509"/>
    <lineage>
        <taxon>Bacteria</taxon>
        <taxon>Bacillati</taxon>
        <taxon>Actinomycetota</taxon>
        <taxon>Actinomycetes</taxon>
        <taxon>Micromonosporales</taxon>
        <taxon>Micromonosporaceae</taxon>
        <taxon>Actinoplanes</taxon>
    </lineage>
</organism>